<comment type="caution">
    <text evidence="7">The sequence shown here is derived from an EMBL/GenBank/DDBJ whole genome shotgun (WGS) entry which is preliminary data.</text>
</comment>
<evidence type="ECO:0000313" key="8">
    <source>
        <dbReference type="Proteomes" id="UP000238350"/>
    </source>
</evidence>
<feature type="region of interest" description="Disordered" evidence="5">
    <location>
        <begin position="251"/>
        <end position="301"/>
    </location>
</feature>
<dbReference type="GO" id="GO:0045944">
    <property type="term" value="P:positive regulation of transcription by RNA polymerase II"/>
    <property type="evidence" value="ECO:0007669"/>
    <property type="project" value="TreeGrafter"/>
</dbReference>
<evidence type="ECO:0000256" key="4">
    <source>
        <dbReference type="ARBA" id="ARBA00023163"/>
    </source>
</evidence>
<dbReference type="InterPro" id="IPR018004">
    <property type="entry name" value="KilA/APSES_HTH"/>
</dbReference>
<feature type="domain" description="HTH APSES-type" evidence="6">
    <location>
        <begin position="328"/>
        <end position="434"/>
    </location>
</feature>
<feature type="region of interest" description="Disordered" evidence="5">
    <location>
        <begin position="465"/>
        <end position="493"/>
    </location>
</feature>
<evidence type="ECO:0000256" key="3">
    <source>
        <dbReference type="ARBA" id="ARBA00023125"/>
    </source>
</evidence>
<dbReference type="Gene3D" id="3.10.260.10">
    <property type="entry name" value="Transcription regulator HTH, APSES-type DNA-binding domain"/>
    <property type="match status" value="1"/>
</dbReference>
<feature type="region of interest" description="Disordered" evidence="5">
    <location>
        <begin position="1"/>
        <end position="140"/>
    </location>
</feature>
<dbReference type="OrthoDB" id="5407653at2759"/>
<dbReference type="GeneID" id="36513974"/>
<comment type="similarity">
    <text evidence="1">Belongs to the EFG1/PHD1/stuA family.</text>
</comment>
<sequence length="493" mass="55327">MPDPNVLRVYKSTGEDANENPGQEYEYLEEHHQQGEVPINHYLPPQSSGQHSHDQRPSPPRQHQHPAEGSPPTPAQQLSSNNPGPSRIPGQQSPLSNPSRHYQFPKFPNETHPGRYDPRAPAQDTSQRQSSNQSDERRGRYASYGYPMVSMPAPYRGGTVAPVVEVDPAGRAYLSYPGYEYEGQISQGNTPGMVNQPNFGGRQPGPQPMYDMRDPSSSYYNTSLPAMAPPYYGSPVQYDPRMYGHDISPVRLYPGVPHRPPVPPLNSRQGIQQSQPRRGHRRQQSQPSTGASNPVKMKGVKDYPSLQGRLRLHPDSPGQKALPGWTGKVTTLAWEDEGTLCIMVEANGIEISRRCDNNMINGTKLLNYAGYTRGRRDGVLKHEQVRHVVKIGSMNLKGVWIPFERAMEMVQREDLLDSLYPLFVADLEAFLYHPLNLTRTLQVVRAAEVKNPVFRLWRESIPFRTDSSGENEENTSESGSGSSGVTQRDYYYN</sequence>
<dbReference type="PROSITE" id="PS51299">
    <property type="entry name" value="HTH_APSES"/>
    <property type="match status" value="1"/>
</dbReference>
<dbReference type="SMART" id="SM01252">
    <property type="entry name" value="KilA-N"/>
    <property type="match status" value="1"/>
</dbReference>
<keyword evidence="8" id="KW-1185">Reference proteome</keyword>
<dbReference type="AlphaFoldDB" id="A0A2T0FCB6"/>
<evidence type="ECO:0000256" key="1">
    <source>
        <dbReference type="ARBA" id="ARBA00007247"/>
    </source>
</evidence>
<protein>
    <submittedName>
        <fullName evidence="7">Cell pattern formation-associated protein STUA</fullName>
    </submittedName>
</protein>
<evidence type="ECO:0000313" key="7">
    <source>
        <dbReference type="EMBL" id="PRT52605.1"/>
    </source>
</evidence>
<proteinExistence type="inferred from homology"/>
<dbReference type="SUPFAM" id="SSF54616">
    <property type="entry name" value="DNA-binding domain of Mlu1-box binding protein MBP1"/>
    <property type="match status" value="1"/>
</dbReference>
<dbReference type="STRING" id="45607.A0A2T0FCB6"/>
<dbReference type="PANTHER" id="PTHR47792">
    <property type="entry name" value="PROTEIN SOK2-RELATED"/>
    <property type="match status" value="1"/>
</dbReference>
<feature type="compositionally biased region" description="Polar residues" evidence="5">
    <location>
        <begin position="123"/>
        <end position="133"/>
    </location>
</feature>
<accession>A0A2T0FCB6</accession>
<dbReference type="GO" id="GO:0043565">
    <property type="term" value="F:sequence-specific DNA binding"/>
    <property type="evidence" value="ECO:0007669"/>
    <property type="project" value="TreeGrafter"/>
</dbReference>
<keyword evidence="3" id="KW-0238">DNA-binding</keyword>
<feature type="compositionally biased region" description="Polar residues" evidence="5">
    <location>
        <begin position="266"/>
        <end position="276"/>
    </location>
</feature>
<dbReference type="PANTHER" id="PTHR47792:SF1">
    <property type="entry name" value="PROTEIN SOK2-RELATED"/>
    <property type="match status" value="1"/>
</dbReference>
<dbReference type="InterPro" id="IPR003163">
    <property type="entry name" value="Tscrpt_reg_HTH_APSES-type"/>
</dbReference>
<dbReference type="RefSeq" id="XP_024662551.1">
    <property type="nucleotide sequence ID" value="XM_024806783.1"/>
</dbReference>
<dbReference type="GO" id="GO:0005634">
    <property type="term" value="C:nucleus"/>
    <property type="evidence" value="ECO:0007669"/>
    <property type="project" value="TreeGrafter"/>
</dbReference>
<feature type="compositionally biased region" description="Polar residues" evidence="5">
    <location>
        <begin position="75"/>
        <end position="100"/>
    </location>
</feature>
<dbReference type="Proteomes" id="UP000238350">
    <property type="component" value="Unassembled WGS sequence"/>
</dbReference>
<dbReference type="InterPro" id="IPR029790">
    <property type="entry name" value="EFG1/Phd1/StuA"/>
</dbReference>
<dbReference type="EMBL" id="NDIQ01000001">
    <property type="protein sequence ID" value="PRT52605.1"/>
    <property type="molecule type" value="Genomic_DNA"/>
</dbReference>
<reference evidence="7 8" key="1">
    <citation type="submission" date="2017-04" db="EMBL/GenBank/DDBJ databases">
        <title>Genome sequencing of [Candida] sorbophila.</title>
        <authorList>
            <person name="Ahn J.O."/>
        </authorList>
    </citation>
    <scope>NUCLEOTIDE SEQUENCE [LARGE SCALE GENOMIC DNA]</scope>
    <source>
        <strain evidence="7 8">DS02</strain>
    </source>
</reference>
<organism evidence="7 8">
    <name type="scientific">Wickerhamiella sorbophila</name>
    <dbReference type="NCBI Taxonomy" id="45607"/>
    <lineage>
        <taxon>Eukaryota</taxon>
        <taxon>Fungi</taxon>
        <taxon>Dikarya</taxon>
        <taxon>Ascomycota</taxon>
        <taxon>Saccharomycotina</taxon>
        <taxon>Dipodascomycetes</taxon>
        <taxon>Dipodascales</taxon>
        <taxon>Trichomonascaceae</taxon>
        <taxon>Wickerhamiella</taxon>
    </lineage>
</organism>
<dbReference type="InterPro" id="IPR036887">
    <property type="entry name" value="HTH_APSES_sf"/>
</dbReference>
<dbReference type="Pfam" id="PF04383">
    <property type="entry name" value="KilA-N"/>
    <property type="match status" value="1"/>
</dbReference>
<evidence type="ECO:0000256" key="5">
    <source>
        <dbReference type="SAM" id="MobiDB-lite"/>
    </source>
</evidence>
<gene>
    <name evidence="7" type="ORF">B9G98_00225</name>
</gene>
<evidence type="ECO:0000256" key="2">
    <source>
        <dbReference type="ARBA" id="ARBA00023015"/>
    </source>
</evidence>
<name>A0A2T0FCB6_9ASCO</name>
<keyword evidence="4" id="KW-0804">Transcription</keyword>
<keyword evidence="2" id="KW-0805">Transcription regulation</keyword>
<dbReference type="GO" id="GO:0003700">
    <property type="term" value="F:DNA-binding transcription factor activity"/>
    <property type="evidence" value="ECO:0007669"/>
    <property type="project" value="TreeGrafter"/>
</dbReference>
<evidence type="ECO:0000259" key="6">
    <source>
        <dbReference type="PROSITE" id="PS51299"/>
    </source>
</evidence>